<feature type="binding site" evidence="7">
    <location>
        <position position="371"/>
    </location>
    <ligand>
        <name>deamido-NAD(+)</name>
        <dbReference type="ChEBI" id="CHEBI:58437"/>
        <note>ligand shared between two neighboring subunits</note>
    </ligand>
</feature>
<dbReference type="Pfam" id="PF02540">
    <property type="entry name" value="NAD_synthase"/>
    <property type="match status" value="1"/>
</dbReference>
<name>A0A832J5Z7_9GAMM</name>
<evidence type="ECO:0000256" key="4">
    <source>
        <dbReference type="ARBA" id="ARBA00022741"/>
    </source>
</evidence>
<comment type="caution">
    <text evidence="11">The sequence shown here is derived from an EMBL/GenBank/DDBJ whole genome shotgun (WGS) entry which is preliminary data.</text>
</comment>
<dbReference type="EMBL" id="DRNF01000112">
    <property type="protein sequence ID" value="HHJ80344.1"/>
    <property type="molecule type" value="Genomic_DNA"/>
</dbReference>
<dbReference type="Pfam" id="PF00795">
    <property type="entry name" value="CN_hydrolase"/>
    <property type="match status" value="1"/>
</dbReference>
<evidence type="ECO:0000259" key="10">
    <source>
        <dbReference type="PROSITE" id="PS50263"/>
    </source>
</evidence>
<feature type="domain" description="CN hydrolase" evidence="10">
    <location>
        <begin position="5"/>
        <end position="244"/>
    </location>
</feature>
<evidence type="ECO:0000256" key="5">
    <source>
        <dbReference type="ARBA" id="ARBA00022840"/>
    </source>
</evidence>
<dbReference type="InterPro" id="IPR036526">
    <property type="entry name" value="C-N_Hydrolase_sf"/>
</dbReference>
<keyword evidence="6 7" id="KW-0520">NAD</keyword>
<evidence type="ECO:0000313" key="11">
    <source>
        <dbReference type="EMBL" id="HHJ80344.1"/>
    </source>
</evidence>
<dbReference type="Proteomes" id="UP000885832">
    <property type="component" value="Unassembled WGS sequence"/>
</dbReference>
<dbReference type="FunFam" id="3.40.50.620:FF:000106">
    <property type="entry name" value="Glutamine-dependent NAD(+) synthetase"/>
    <property type="match status" value="1"/>
</dbReference>
<dbReference type="GO" id="GO:0009435">
    <property type="term" value="P:NAD+ biosynthetic process"/>
    <property type="evidence" value="ECO:0007669"/>
    <property type="project" value="UniProtKB-UniRule"/>
</dbReference>
<dbReference type="InterPro" id="IPR022310">
    <property type="entry name" value="NAD/GMP_synthase"/>
</dbReference>
<feature type="binding site" evidence="7">
    <location>
        <begin position="288"/>
        <end position="295"/>
    </location>
    <ligand>
        <name>ATP</name>
        <dbReference type="ChEBI" id="CHEBI:30616"/>
    </ligand>
</feature>
<dbReference type="InterPro" id="IPR014445">
    <property type="entry name" value="Gln-dep_NAD_synthase"/>
</dbReference>
<evidence type="ECO:0000256" key="2">
    <source>
        <dbReference type="ARBA" id="ARBA00007145"/>
    </source>
</evidence>
<comment type="caution">
    <text evidence="7">Lacks conserved residue(s) required for the propagation of feature annotation.</text>
</comment>
<comment type="pathway">
    <text evidence="1 7 8">Cofactor biosynthesis; NAD(+) biosynthesis; NAD(+) from deamido-NAD(+) (L-Gln route): step 1/1.</text>
</comment>
<dbReference type="Gene3D" id="3.60.110.10">
    <property type="entry name" value="Carbon-nitrogen hydrolase"/>
    <property type="match status" value="1"/>
</dbReference>
<feature type="active site" description="Nucleophile; for glutaminase activity" evidence="7">
    <location>
        <position position="148"/>
    </location>
</feature>
<evidence type="ECO:0000256" key="7">
    <source>
        <dbReference type="HAMAP-Rule" id="MF_02090"/>
    </source>
</evidence>
<evidence type="ECO:0000256" key="8">
    <source>
        <dbReference type="PIRNR" id="PIRNR006630"/>
    </source>
</evidence>
<dbReference type="InterPro" id="IPR003010">
    <property type="entry name" value="C-N_Hydrolase"/>
</dbReference>
<dbReference type="AlphaFoldDB" id="A0A832J5Z7"/>
<accession>A0A832J5Z7</accession>
<sequence length="538" mass="59332">MSESLRIAIAQQNFLVGDVANNVSKIISIAEQARDELRADLVLFPELTLTGYPPEDLLLRPGLQHRVLDGLDRLMEVTGIAMLVGYPEVTEDGQFNSAGLIHEGELKAVYRKQYLPNYSVFDEVRYFHEGTEATVFEFKGVSCGVSICEDLWHPGVMAQSAEAGAQLMLNLNASPFHVDKWQEREAAMRERLDEAAIPIVYCNLVGGQDELVFDGQSFVMAADGTVTQRAASCVEGLYLAEFAIADQVTPVAAKIVEPLSLEAGVYQALVTGTRDYIEKNGFKGVVIGLSGGIDSALTLAIAVDAIGPERVEGVRMPSRYTADMSLEDAELQAKVQRVECHTIAIEPAFNVFLDLLKDDLADSPWDTTEENIQARCRGVLLMALSNKKHKMVLTTGNKSEMAVGYCTLYGDMAGGYAPIKDVPKLLVYRLANYRNALSAVIPQRVIERPPSAELAPDQKDSDSLPPYEVLDAVLEMYVEDDMCAEDIIAEGYDEAIVSRVTQLVMRNEYKRRQAPPGVRISRKAFGRDRRYPITSGYK</sequence>
<evidence type="ECO:0000256" key="9">
    <source>
        <dbReference type="RuleBase" id="RU003811"/>
    </source>
</evidence>
<dbReference type="PIRSF" id="PIRSF006630">
    <property type="entry name" value="NADS_GAT"/>
    <property type="match status" value="1"/>
</dbReference>
<dbReference type="GO" id="GO:0003952">
    <property type="term" value="F:NAD+ synthase (glutamine-hydrolyzing) activity"/>
    <property type="evidence" value="ECO:0007669"/>
    <property type="project" value="UniProtKB-UniRule"/>
</dbReference>
<dbReference type="PANTHER" id="PTHR23090:SF9">
    <property type="entry name" value="GLUTAMINE-DEPENDENT NAD(+) SYNTHETASE"/>
    <property type="match status" value="1"/>
</dbReference>
<dbReference type="EC" id="6.3.5.1" evidence="7 8"/>
<dbReference type="PROSITE" id="PS50263">
    <property type="entry name" value="CN_HYDROLASE"/>
    <property type="match status" value="1"/>
</dbReference>
<proteinExistence type="inferred from homology"/>
<feature type="binding site" evidence="7">
    <location>
        <position position="395"/>
    </location>
    <ligand>
        <name>ATP</name>
        <dbReference type="ChEBI" id="CHEBI:30616"/>
    </ligand>
</feature>
<dbReference type="Gene3D" id="3.40.50.620">
    <property type="entry name" value="HUPs"/>
    <property type="match status" value="1"/>
</dbReference>
<dbReference type="HAMAP" id="MF_02090">
    <property type="entry name" value="NadE_glutamine_dep"/>
    <property type="match status" value="1"/>
</dbReference>
<evidence type="ECO:0000256" key="3">
    <source>
        <dbReference type="ARBA" id="ARBA00022598"/>
    </source>
</evidence>
<comment type="catalytic activity">
    <reaction evidence="7 8">
        <text>deamido-NAD(+) + L-glutamine + ATP + H2O = L-glutamate + AMP + diphosphate + NAD(+) + H(+)</text>
        <dbReference type="Rhea" id="RHEA:24384"/>
        <dbReference type="ChEBI" id="CHEBI:15377"/>
        <dbReference type="ChEBI" id="CHEBI:15378"/>
        <dbReference type="ChEBI" id="CHEBI:29985"/>
        <dbReference type="ChEBI" id="CHEBI:30616"/>
        <dbReference type="ChEBI" id="CHEBI:33019"/>
        <dbReference type="ChEBI" id="CHEBI:57540"/>
        <dbReference type="ChEBI" id="CHEBI:58359"/>
        <dbReference type="ChEBI" id="CHEBI:58437"/>
        <dbReference type="ChEBI" id="CHEBI:456215"/>
        <dbReference type="EC" id="6.3.5.1"/>
    </reaction>
</comment>
<feature type="binding site" evidence="7">
    <location>
        <position position="118"/>
    </location>
    <ligand>
        <name>L-glutamine</name>
        <dbReference type="ChEBI" id="CHEBI:58359"/>
    </ligand>
</feature>
<dbReference type="PANTHER" id="PTHR23090">
    <property type="entry name" value="NH 3 /GLUTAMINE-DEPENDENT NAD + SYNTHETASE"/>
    <property type="match status" value="1"/>
</dbReference>
<dbReference type="InterPro" id="IPR014729">
    <property type="entry name" value="Rossmann-like_a/b/a_fold"/>
</dbReference>
<feature type="active site" description="Proton acceptor; for glutaminase activity" evidence="7">
    <location>
        <position position="46"/>
    </location>
</feature>
<evidence type="ECO:0000256" key="1">
    <source>
        <dbReference type="ARBA" id="ARBA00005188"/>
    </source>
</evidence>
<feature type="binding site" evidence="7">
    <location>
        <position position="174"/>
    </location>
    <ligand>
        <name>L-glutamine</name>
        <dbReference type="ChEBI" id="CHEBI:58359"/>
    </ligand>
</feature>
<feature type="binding site" evidence="7">
    <location>
        <position position="400"/>
    </location>
    <ligand>
        <name>deamido-NAD(+)</name>
        <dbReference type="ChEBI" id="CHEBI:58437"/>
        <note>ligand shared between two neighboring subunits</note>
    </ligand>
</feature>
<dbReference type="SUPFAM" id="SSF56317">
    <property type="entry name" value="Carbon-nitrogen hydrolase"/>
    <property type="match status" value="1"/>
</dbReference>
<keyword evidence="4 7" id="KW-0547">Nucleotide-binding</keyword>
<dbReference type="SUPFAM" id="SSF52402">
    <property type="entry name" value="Adenine nucleotide alpha hydrolases-like"/>
    <property type="match status" value="1"/>
</dbReference>
<dbReference type="CDD" id="cd07570">
    <property type="entry name" value="GAT_Gln-NAD-synth"/>
    <property type="match status" value="1"/>
</dbReference>
<gene>
    <name evidence="7" type="primary">nadE</name>
    <name evidence="11" type="ORF">ENJ65_01775</name>
</gene>
<feature type="binding site" evidence="7">
    <location>
        <position position="510"/>
    </location>
    <ligand>
        <name>deamido-NAD(+)</name>
        <dbReference type="ChEBI" id="CHEBI:58437"/>
        <note>ligand shared between two neighboring subunits</note>
    </ligand>
</feature>
<dbReference type="CDD" id="cd00553">
    <property type="entry name" value="NAD_synthase"/>
    <property type="match status" value="1"/>
</dbReference>
<dbReference type="GO" id="GO:0004359">
    <property type="term" value="F:glutaminase activity"/>
    <property type="evidence" value="ECO:0007669"/>
    <property type="project" value="InterPro"/>
</dbReference>
<dbReference type="UniPathway" id="UPA00253">
    <property type="reaction ID" value="UER00334"/>
</dbReference>
<dbReference type="GO" id="GO:0005737">
    <property type="term" value="C:cytoplasm"/>
    <property type="evidence" value="ECO:0007669"/>
    <property type="project" value="InterPro"/>
</dbReference>
<dbReference type="NCBIfam" id="TIGR00552">
    <property type="entry name" value="nadE"/>
    <property type="match status" value="1"/>
</dbReference>
<feature type="binding site" evidence="7">
    <location>
        <position position="180"/>
    </location>
    <ligand>
        <name>L-glutamine</name>
        <dbReference type="ChEBI" id="CHEBI:58359"/>
    </ligand>
</feature>
<dbReference type="GO" id="GO:0005524">
    <property type="term" value="F:ATP binding"/>
    <property type="evidence" value="ECO:0007669"/>
    <property type="project" value="UniProtKB-UniRule"/>
</dbReference>
<comment type="similarity">
    <text evidence="2 7 8">In the C-terminal section; belongs to the NAD synthetase family.</text>
</comment>
<comment type="similarity">
    <text evidence="9">Belongs to the NAD synthetase family.</text>
</comment>
<organism evidence="11">
    <name type="scientific">Candidatus Tenderia electrophaga</name>
    <dbReference type="NCBI Taxonomy" id="1748243"/>
    <lineage>
        <taxon>Bacteria</taxon>
        <taxon>Pseudomonadati</taxon>
        <taxon>Pseudomonadota</taxon>
        <taxon>Gammaproteobacteria</taxon>
        <taxon>Candidatus Tenderiales</taxon>
        <taxon>Candidatus Tenderiaceae</taxon>
        <taxon>Candidatus Tenderia</taxon>
    </lineage>
</organism>
<protein>
    <recommendedName>
        <fullName evidence="7 8">Glutamine-dependent NAD(+) synthetase</fullName>
        <ecNumber evidence="7 8">6.3.5.1</ecNumber>
    </recommendedName>
    <alternativeName>
        <fullName evidence="7 8">NAD(+) synthase [glutamine-hydrolyzing]</fullName>
    </alternativeName>
</protein>
<feature type="active site" description="For glutaminase activity" evidence="7">
    <location>
        <position position="112"/>
    </location>
</feature>
<evidence type="ECO:0000256" key="6">
    <source>
        <dbReference type="ARBA" id="ARBA00023027"/>
    </source>
</evidence>
<dbReference type="GO" id="GO:0008795">
    <property type="term" value="F:NAD+ synthase activity"/>
    <property type="evidence" value="ECO:0007669"/>
    <property type="project" value="UniProtKB-UniRule"/>
</dbReference>
<comment type="function">
    <text evidence="7">Catalyzes the ATP-dependent amidation of deamido-NAD to form NAD. Uses L-glutamine as a nitrogen source.</text>
</comment>
<dbReference type="InterPro" id="IPR003694">
    <property type="entry name" value="NAD_synthase"/>
</dbReference>
<reference evidence="11" key="1">
    <citation type="journal article" date="2020" name="mSystems">
        <title>Genome- and Community-Level Interaction Insights into Carbon Utilization and Element Cycling Functions of Hydrothermarchaeota in Hydrothermal Sediment.</title>
        <authorList>
            <person name="Zhou Z."/>
            <person name="Liu Y."/>
            <person name="Xu W."/>
            <person name="Pan J."/>
            <person name="Luo Z.H."/>
            <person name="Li M."/>
        </authorList>
    </citation>
    <scope>NUCLEOTIDE SEQUENCE [LARGE SCALE GENOMIC DNA]</scope>
    <source>
        <strain evidence="11">HyVt-505</strain>
    </source>
</reference>
<keyword evidence="3 7" id="KW-0436">Ligase</keyword>
<dbReference type="NCBIfam" id="NF010588">
    <property type="entry name" value="PRK13981.1"/>
    <property type="match status" value="1"/>
</dbReference>
<keyword evidence="5 7" id="KW-0067">ATP-binding</keyword>